<proteinExistence type="predicted"/>
<dbReference type="InterPro" id="IPR000835">
    <property type="entry name" value="HTH_MarR-typ"/>
</dbReference>
<dbReference type="InterPro" id="IPR055166">
    <property type="entry name" value="Transc_reg_Sar_Rot_HTH"/>
</dbReference>
<accession>A0A4V2V499</accession>
<evidence type="ECO:0000256" key="4">
    <source>
        <dbReference type="ARBA" id="ARBA00023125"/>
    </source>
</evidence>
<evidence type="ECO:0000256" key="3">
    <source>
        <dbReference type="ARBA" id="ARBA00023015"/>
    </source>
</evidence>
<comment type="caution">
    <text evidence="7">The sequence shown here is derived from an EMBL/GenBank/DDBJ whole genome shotgun (WGS) entry which is preliminary data.</text>
</comment>
<dbReference type="AlphaFoldDB" id="A0A4V2V499"/>
<dbReference type="InterPro" id="IPR011991">
    <property type="entry name" value="ArsR-like_HTH"/>
</dbReference>
<feature type="domain" description="HTH marR-type" evidence="6">
    <location>
        <begin position="22"/>
        <end position="152"/>
    </location>
</feature>
<comment type="subcellular location">
    <subcellularLocation>
        <location evidence="1">Cytoplasm</location>
    </subcellularLocation>
</comment>
<dbReference type="GO" id="GO:0003677">
    <property type="term" value="F:DNA binding"/>
    <property type="evidence" value="ECO:0007669"/>
    <property type="project" value="UniProtKB-KW"/>
</dbReference>
<evidence type="ECO:0000313" key="7">
    <source>
        <dbReference type="EMBL" id="TCT37840.1"/>
    </source>
</evidence>
<gene>
    <name evidence="7" type="ORF">EDC90_101626</name>
</gene>
<dbReference type="InterPro" id="IPR036390">
    <property type="entry name" value="WH_DNA-bd_sf"/>
</dbReference>
<dbReference type="PRINTS" id="PR00598">
    <property type="entry name" value="HTHMARR"/>
</dbReference>
<dbReference type="GO" id="GO:0006950">
    <property type="term" value="P:response to stress"/>
    <property type="evidence" value="ECO:0007669"/>
    <property type="project" value="TreeGrafter"/>
</dbReference>
<dbReference type="PROSITE" id="PS50995">
    <property type="entry name" value="HTH_MARR_2"/>
    <property type="match status" value="1"/>
</dbReference>
<dbReference type="GO" id="GO:0003700">
    <property type="term" value="F:DNA-binding transcription factor activity"/>
    <property type="evidence" value="ECO:0007669"/>
    <property type="project" value="InterPro"/>
</dbReference>
<keyword evidence="5" id="KW-0804">Transcription</keyword>
<dbReference type="RefSeq" id="WP_281015408.1">
    <property type="nucleotide sequence ID" value="NZ_SMAR01000016.1"/>
</dbReference>
<sequence>MTYIEHMKTTLSEKNELMPQLDDQLCFAVYAAAHAFQHAYKPLLSHLGLTYPQYLVMMVLWEHGTISVKAIGQRLGLDSGTLSPLLKRLETAGYINRRRATEDERRVEVTLTRKGEAVREDARDIARSIAVKTGCSQEDGKALLDKLNGLRAELLSTDKA</sequence>
<keyword evidence="2" id="KW-0963">Cytoplasm</keyword>
<dbReference type="FunFam" id="1.10.10.10:FF:000163">
    <property type="entry name" value="MarR family transcriptional regulator"/>
    <property type="match status" value="1"/>
</dbReference>
<keyword evidence="8" id="KW-1185">Reference proteome</keyword>
<dbReference type="Proteomes" id="UP000295097">
    <property type="component" value="Unassembled WGS sequence"/>
</dbReference>
<keyword evidence="3" id="KW-0805">Transcription regulation</keyword>
<evidence type="ECO:0000259" key="6">
    <source>
        <dbReference type="PROSITE" id="PS50995"/>
    </source>
</evidence>
<evidence type="ECO:0000256" key="2">
    <source>
        <dbReference type="ARBA" id="ARBA00022490"/>
    </source>
</evidence>
<name>A0A4V2V499_9HYPH</name>
<organism evidence="7 8">
    <name type="scientific">Martelella mediterranea</name>
    <dbReference type="NCBI Taxonomy" id="293089"/>
    <lineage>
        <taxon>Bacteria</taxon>
        <taxon>Pseudomonadati</taxon>
        <taxon>Pseudomonadota</taxon>
        <taxon>Alphaproteobacteria</taxon>
        <taxon>Hyphomicrobiales</taxon>
        <taxon>Aurantimonadaceae</taxon>
        <taxon>Martelella</taxon>
    </lineage>
</organism>
<keyword evidence="4" id="KW-0238">DNA-binding</keyword>
<dbReference type="InterPro" id="IPR036388">
    <property type="entry name" value="WH-like_DNA-bd_sf"/>
</dbReference>
<protein>
    <submittedName>
        <fullName evidence="7">MarR family transcriptional regulator</fullName>
    </submittedName>
</protein>
<dbReference type="GO" id="GO:0005737">
    <property type="term" value="C:cytoplasm"/>
    <property type="evidence" value="ECO:0007669"/>
    <property type="project" value="UniProtKB-SubCell"/>
</dbReference>
<dbReference type="EMBL" id="SMAR01000016">
    <property type="protein sequence ID" value="TCT37840.1"/>
    <property type="molecule type" value="Genomic_DNA"/>
</dbReference>
<dbReference type="CDD" id="cd00090">
    <property type="entry name" value="HTH_ARSR"/>
    <property type="match status" value="1"/>
</dbReference>
<dbReference type="SMART" id="SM00347">
    <property type="entry name" value="HTH_MARR"/>
    <property type="match status" value="1"/>
</dbReference>
<dbReference type="Gene3D" id="1.10.10.10">
    <property type="entry name" value="Winged helix-like DNA-binding domain superfamily/Winged helix DNA-binding domain"/>
    <property type="match status" value="1"/>
</dbReference>
<evidence type="ECO:0000256" key="5">
    <source>
        <dbReference type="ARBA" id="ARBA00023163"/>
    </source>
</evidence>
<dbReference type="InterPro" id="IPR039422">
    <property type="entry name" value="MarR/SlyA-like"/>
</dbReference>
<reference evidence="7 8" key="1">
    <citation type="submission" date="2019-03" db="EMBL/GenBank/DDBJ databases">
        <title>Freshwater and sediment microbial communities from various areas in North America, analyzing microbe dynamics in response to fracking.</title>
        <authorList>
            <person name="Lamendella R."/>
        </authorList>
    </citation>
    <scope>NUCLEOTIDE SEQUENCE [LARGE SCALE GENOMIC DNA]</scope>
    <source>
        <strain evidence="7 8">175.2</strain>
    </source>
</reference>
<dbReference type="Pfam" id="PF22381">
    <property type="entry name" value="Staph_reg_Sar_Rot"/>
    <property type="match status" value="1"/>
</dbReference>
<dbReference type="PANTHER" id="PTHR33164:SF5">
    <property type="entry name" value="ORGANIC HYDROPEROXIDE RESISTANCE TRANSCRIPTIONAL REGULATOR"/>
    <property type="match status" value="1"/>
</dbReference>
<dbReference type="SUPFAM" id="SSF46785">
    <property type="entry name" value="Winged helix' DNA-binding domain"/>
    <property type="match status" value="1"/>
</dbReference>
<evidence type="ECO:0000256" key="1">
    <source>
        <dbReference type="ARBA" id="ARBA00004496"/>
    </source>
</evidence>
<evidence type="ECO:0000313" key="8">
    <source>
        <dbReference type="Proteomes" id="UP000295097"/>
    </source>
</evidence>
<dbReference type="PANTHER" id="PTHR33164">
    <property type="entry name" value="TRANSCRIPTIONAL REGULATOR, MARR FAMILY"/>
    <property type="match status" value="1"/>
</dbReference>